<dbReference type="Pfam" id="PF04124">
    <property type="entry name" value="Dor1"/>
    <property type="match status" value="1"/>
</dbReference>
<evidence type="ECO:0000256" key="4">
    <source>
        <dbReference type="ARBA" id="ARBA00022448"/>
    </source>
</evidence>
<keyword evidence="7" id="KW-0472">Membrane</keyword>
<evidence type="ECO:0000256" key="7">
    <source>
        <dbReference type="ARBA" id="ARBA00023136"/>
    </source>
</evidence>
<name>A0A9P6W7K4_MAUEX</name>
<dbReference type="EMBL" id="PUHR01000106">
    <property type="protein sequence ID" value="KAG0666176.1"/>
    <property type="molecule type" value="Genomic_DNA"/>
</dbReference>
<protein>
    <recommendedName>
        <fullName evidence="3">Conserved oligomeric Golgi complex subunit 8</fullName>
    </recommendedName>
    <alternativeName>
        <fullName evidence="8">Component of oligomeric Golgi complex 8</fullName>
    </alternativeName>
</protein>
<evidence type="ECO:0000313" key="11">
    <source>
        <dbReference type="EMBL" id="KAG0666176.1"/>
    </source>
</evidence>
<feature type="compositionally biased region" description="Basic and acidic residues" evidence="10">
    <location>
        <begin position="374"/>
        <end position="393"/>
    </location>
</feature>
<dbReference type="AlphaFoldDB" id="A0A9P6W7K4"/>
<dbReference type="PANTHER" id="PTHR21311:SF0">
    <property type="entry name" value="CONSERVED OLIGOMERIC GOLGI COMPLEX SUBUNIT 8"/>
    <property type="match status" value="1"/>
</dbReference>
<keyword evidence="6" id="KW-0333">Golgi apparatus</keyword>
<evidence type="ECO:0000313" key="12">
    <source>
        <dbReference type="Proteomes" id="UP000750334"/>
    </source>
</evidence>
<keyword evidence="4" id="KW-0813">Transport</keyword>
<evidence type="ECO:0000256" key="10">
    <source>
        <dbReference type="SAM" id="MobiDB-lite"/>
    </source>
</evidence>
<feature type="region of interest" description="Disordered" evidence="10">
    <location>
        <begin position="373"/>
        <end position="457"/>
    </location>
</feature>
<dbReference type="PANTHER" id="PTHR21311">
    <property type="entry name" value="CONSERVED OLIGOMERIC GOLGI COMPLEX COMPONENT 8"/>
    <property type="match status" value="1"/>
</dbReference>
<evidence type="ECO:0000256" key="2">
    <source>
        <dbReference type="ARBA" id="ARBA00006419"/>
    </source>
</evidence>
<keyword evidence="12" id="KW-1185">Reference proteome</keyword>
<feature type="compositionally biased region" description="Basic and acidic residues" evidence="10">
    <location>
        <begin position="440"/>
        <end position="457"/>
    </location>
</feature>
<dbReference type="GO" id="GO:0000139">
    <property type="term" value="C:Golgi membrane"/>
    <property type="evidence" value="ECO:0007669"/>
    <property type="project" value="UniProtKB-SubCell"/>
</dbReference>
<organism evidence="11 12">
    <name type="scientific">Maudiozyma exigua</name>
    <name type="common">Yeast</name>
    <name type="synonym">Kazachstania exigua</name>
    <dbReference type="NCBI Taxonomy" id="34358"/>
    <lineage>
        <taxon>Eukaryota</taxon>
        <taxon>Fungi</taxon>
        <taxon>Dikarya</taxon>
        <taxon>Ascomycota</taxon>
        <taxon>Saccharomycotina</taxon>
        <taxon>Saccharomycetes</taxon>
        <taxon>Saccharomycetales</taxon>
        <taxon>Saccharomycetaceae</taxon>
        <taxon>Maudiozyma</taxon>
    </lineage>
</organism>
<comment type="subcellular location">
    <subcellularLocation>
        <location evidence="1">Golgi apparatus membrane</location>
        <topology evidence="1">Peripheral membrane protein</topology>
    </subcellularLocation>
</comment>
<evidence type="ECO:0000256" key="6">
    <source>
        <dbReference type="ARBA" id="ARBA00023034"/>
    </source>
</evidence>
<dbReference type="GO" id="GO:0032258">
    <property type="term" value="P:cytoplasm to vacuole targeting by the Cvt pathway"/>
    <property type="evidence" value="ECO:0007669"/>
    <property type="project" value="TreeGrafter"/>
</dbReference>
<dbReference type="GO" id="GO:0017119">
    <property type="term" value="C:Golgi transport complex"/>
    <property type="evidence" value="ECO:0007669"/>
    <property type="project" value="InterPro"/>
</dbReference>
<feature type="coiled-coil region" evidence="9">
    <location>
        <begin position="55"/>
        <end position="82"/>
    </location>
</feature>
<evidence type="ECO:0000256" key="1">
    <source>
        <dbReference type="ARBA" id="ARBA00004395"/>
    </source>
</evidence>
<dbReference type="GO" id="GO:0006891">
    <property type="term" value="P:intra-Golgi vesicle-mediated transport"/>
    <property type="evidence" value="ECO:0007669"/>
    <property type="project" value="TreeGrafter"/>
</dbReference>
<keyword evidence="9" id="KW-0175">Coiled coil</keyword>
<dbReference type="OrthoDB" id="1661054at2759"/>
<comment type="caution">
    <text evidence="11">The sequence shown here is derived from an EMBL/GenBank/DDBJ whole genome shotgun (WGS) entry which is preliminary data.</text>
</comment>
<proteinExistence type="inferred from homology"/>
<evidence type="ECO:0000256" key="5">
    <source>
        <dbReference type="ARBA" id="ARBA00022927"/>
    </source>
</evidence>
<evidence type="ECO:0000256" key="8">
    <source>
        <dbReference type="ARBA" id="ARBA00031347"/>
    </source>
</evidence>
<gene>
    <name evidence="11" type="ORF">C6P45_000278</name>
</gene>
<accession>A0A9P6W7K4</accession>
<evidence type="ECO:0000256" key="3">
    <source>
        <dbReference type="ARBA" id="ARBA00020983"/>
    </source>
</evidence>
<reference evidence="11 12" key="1">
    <citation type="submission" date="2020-11" db="EMBL/GenBank/DDBJ databases">
        <title>Kefir isolates.</title>
        <authorList>
            <person name="Marcisauskas S."/>
            <person name="Kim Y."/>
            <person name="Blasche S."/>
        </authorList>
    </citation>
    <scope>NUCLEOTIDE SEQUENCE [LARGE SCALE GENOMIC DNA]</scope>
    <source>
        <strain evidence="11 12">OG2</strain>
    </source>
</reference>
<dbReference type="Proteomes" id="UP000750334">
    <property type="component" value="Unassembled WGS sequence"/>
</dbReference>
<comment type="similarity">
    <text evidence="2">Belongs to the COG8 family.</text>
</comment>
<sequence>MEVILQELLPNDEIKTKEQEKYCIKILEEALQSDGKNYANYFSSRAESGSIVEEIAELDAHMATLERQVRSLLIDNKNYMIETILSKSRETITLEEVSHELEQLWELDSSSDNNGTDFEETKDDTHVDSLFEDFLEEPSSVSVSTTSTNGKPNNTIKKDDEFHKALKTLRQRVLDKYENDTNINSTTNLATIFENLTSITDLMELPSLAETCIKTGHYQEAIMLYSHTYSLKKKFPDSSIINDIANSVQNSVGTTMLTGLVKLLCTNLSMTSIKKILQYLIAIPPFNKSTNQENNQESLLIVYLSMRLKFIKNEIKSYSFDTDNDERNPLLEISIKRQIEVVREHIYMSLSVYEKTFDVNMIDVSIPFAIESQGQHDKKPTETMEDIKQTTTEDKDDEENPNVNTEKDEKIQEDAAQHTEDNTTDGTSEEKDANTNTENVENKQELVESVDKSDEKELEINEEYNDKNNEHNTNITDNTPFSKSVTTAPIKTNPLMLKFVNDCISYLLKELKRFHSHDSNIINNSVCLQLVYCSFRLNDLNSNYHHLFLNKIIETQLFTNEQLQSAIVKRTELASKYSFT</sequence>
<keyword evidence="5" id="KW-0653">Protein transport</keyword>
<dbReference type="InterPro" id="IPR007255">
    <property type="entry name" value="COG8"/>
</dbReference>
<evidence type="ECO:0000256" key="9">
    <source>
        <dbReference type="SAM" id="Coils"/>
    </source>
</evidence>
<feature type="compositionally biased region" description="Basic and acidic residues" evidence="10">
    <location>
        <begin position="405"/>
        <end position="421"/>
    </location>
</feature>